<keyword evidence="12" id="KW-0472">Membrane</keyword>
<evidence type="ECO:0000256" key="13">
    <source>
        <dbReference type="PIRSR" id="PIRSR602403-1"/>
    </source>
</evidence>
<keyword evidence="7 13" id="KW-0479">Metal-binding</keyword>
<proteinExistence type="inferred from homology"/>
<dbReference type="GO" id="GO:0016705">
    <property type="term" value="F:oxidoreductase activity, acting on paired donors, with incorporation or reduction of molecular oxygen"/>
    <property type="evidence" value="ECO:0007669"/>
    <property type="project" value="InterPro"/>
</dbReference>
<evidence type="ECO:0000256" key="4">
    <source>
        <dbReference type="ARBA" id="ARBA00010617"/>
    </source>
</evidence>
<dbReference type="InterPro" id="IPR002403">
    <property type="entry name" value="Cyt_P450_E_grp-IV"/>
</dbReference>
<dbReference type="EMBL" id="JAWWNJ010000143">
    <property type="protein sequence ID" value="KAK6984023.1"/>
    <property type="molecule type" value="Genomic_DNA"/>
</dbReference>
<dbReference type="PRINTS" id="PR00465">
    <property type="entry name" value="EP450IV"/>
</dbReference>
<keyword evidence="9" id="KW-0560">Oxidoreductase</keyword>
<evidence type="ECO:0000256" key="6">
    <source>
        <dbReference type="ARBA" id="ARBA00022692"/>
    </source>
</evidence>
<protein>
    <submittedName>
        <fullName evidence="14">Cytochrome P450</fullName>
    </submittedName>
</protein>
<dbReference type="GO" id="GO:0016020">
    <property type="term" value="C:membrane"/>
    <property type="evidence" value="ECO:0007669"/>
    <property type="project" value="UniProtKB-SubCell"/>
</dbReference>
<dbReference type="Proteomes" id="UP001362999">
    <property type="component" value="Unassembled WGS sequence"/>
</dbReference>
<reference evidence="14 15" key="1">
    <citation type="journal article" date="2024" name="J Genomics">
        <title>Draft genome sequencing and assembly of Favolaschia claudopus CIRM-BRFM 2984 isolated from oak limbs.</title>
        <authorList>
            <person name="Navarro D."/>
            <person name="Drula E."/>
            <person name="Chaduli D."/>
            <person name="Cazenave R."/>
            <person name="Ahrendt S."/>
            <person name="Wang J."/>
            <person name="Lipzen A."/>
            <person name="Daum C."/>
            <person name="Barry K."/>
            <person name="Grigoriev I.V."/>
            <person name="Favel A."/>
            <person name="Rosso M.N."/>
            <person name="Martin F."/>
        </authorList>
    </citation>
    <scope>NUCLEOTIDE SEQUENCE [LARGE SCALE GENOMIC DNA]</scope>
    <source>
        <strain evidence="14 15">CIRM-BRFM 2984</strain>
    </source>
</reference>
<evidence type="ECO:0000256" key="8">
    <source>
        <dbReference type="ARBA" id="ARBA00022989"/>
    </source>
</evidence>
<dbReference type="SUPFAM" id="SSF48264">
    <property type="entry name" value="Cytochrome P450"/>
    <property type="match status" value="1"/>
</dbReference>
<evidence type="ECO:0000256" key="3">
    <source>
        <dbReference type="ARBA" id="ARBA00004721"/>
    </source>
</evidence>
<organism evidence="14 15">
    <name type="scientific">Favolaschia claudopus</name>
    <dbReference type="NCBI Taxonomy" id="2862362"/>
    <lineage>
        <taxon>Eukaryota</taxon>
        <taxon>Fungi</taxon>
        <taxon>Dikarya</taxon>
        <taxon>Basidiomycota</taxon>
        <taxon>Agaricomycotina</taxon>
        <taxon>Agaricomycetes</taxon>
        <taxon>Agaricomycetidae</taxon>
        <taxon>Agaricales</taxon>
        <taxon>Marasmiineae</taxon>
        <taxon>Mycenaceae</taxon>
        <taxon>Favolaschia</taxon>
    </lineage>
</organism>
<evidence type="ECO:0000256" key="10">
    <source>
        <dbReference type="ARBA" id="ARBA00023004"/>
    </source>
</evidence>
<dbReference type="InterPro" id="IPR050121">
    <property type="entry name" value="Cytochrome_P450_monoxygenase"/>
</dbReference>
<keyword evidence="6" id="KW-0812">Transmembrane</keyword>
<dbReference type="GO" id="GO:0005506">
    <property type="term" value="F:iron ion binding"/>
    <property type="evidence" value="ECO:0007669"/>
    <property type="project" value="InterPro"/>
</dbReference>
<dbReference type="PRINTS" id="PR00385">
    <property type="entry name" value="P450"/>
</dbReference>
<evidence type="ECO:0000256" key="9">
    <source>
        <dbReference type="ARBA" id="ARBA00023002"/>
    </source>
</evidence>
<evidence type="ECO:0000256" key="5">
    <source>
        <dbReference type="ARBA" id="ARBA00022617"/>
    </source>
</evidence>
<dbReference type="InterPro" id="IPR001128">
    <property type="entry name" value="Cyt_P450"/>
</dbReference>
<dbReference type="AlphaFoldDB" id="A0AAV9ZHX0"/>
<feature type="binding site" description="axial binding residue" evidence="13">
    <location>
        <position position="490"/>
    </location>
    <ligand>
        <name>heme</name>
        <dbReference type="ChEBI" id="CHEBI:30413"/>
    </ligand>
    <ligandPart>
        <name>Fe</name>
        <dbReference type="ChEBI" id="CHEBI:18248"/>
    </ligandPart>
</feature>
<dbReference type="PANTHER" id="PTHR24305:SF166">
    <property type="entry name" value="CYTOCHROME P450 12A4, MITOCHONDRIAL-RELATED"/>
    <property type="match status" value="1"/>
</dbReference>
<keyword evidence="11" id="KW-0503">Monooxygenase</keyword>
<dbReference type="Gene3D" id="1.10.630.10">
    <property type="entry name" value="Cytochrome P450"/>
    <property type="match status" value="1"/>
</dbReference>
<comment type="caution">
    <text evidence="14">The sequence shown here is derived from an EMBL/GenBank/DDBJ whole genome shotgun (WGS) entry which is preliminary data.</text>
</comment>
<name>A0AAV9ZHX0_9AGAR</name>
<evidence type="ECO:0000256" key="2">
    <source>
        <dbReference type="ARBA" id="ARBA00004370"/>
    </source>
</evidence>
<dbReference type="GO" id="GO:0020037">
    <property type="term" value="F:heme binding"/>
    <property type="evidence" value="ECO:0007669"/>
    <property type="project" value="InterPro"/>
</dbReference>
<dbReference type="InterPro" id="IPR036396">
    <property type="entry name" value="Cyt_P450_sf"/>
</dbReference>
<evidence type="ECO:0000313" key="14">
    <source>
        <dbReference type="EMBL" id="KAK6984023.1"/>
    </source>
</evidence>
<evidence type="ECO:0000256" key="11">
    <source>
        <dbReference type="ARBA" id="ARBA00023033"/>
    </source>
</evidence>
<dbReference type="CDD" id="cd11069">
    <property type="entry name" value="CYP_FUM15-like"/>
    <property type="match status" value="1"/>
</dbReference>
<sequence length="556" mass="61939">MDSNKKGFFVFRRSLSAAMNSLSLLASVAATLGAYALFALLKLYYNEWTSPLRDVSGPKSDHWLFGNRKQLFDNFDGKEGLWTQQYGRNLRMNGFIGFSNLYTTDPKAIQHVLSNSNLYQKPVSDRYVIGRIIGPGLLVAEEDVHKKQRRIMNPAFGPTHLRALTELFVEKSKQLRDIWTAKATQNGGTVKLNVVPEFSTAALDIIGKAGFNYDFKSLGKETGDFRDELHEAFVEVGTVGDLQRTFVGALRISFPALRPFLPKTNIDRTIDAAQDTMRRIGMGLLEESKRQAAAGAESRSSRDLLSLLVRANMDKDVPESQRLSDDDVLAQVPTFLVAGHETTSTAASWTMFELAKNPEIQSRLRDELLTIDNDTPSMDELNALTYLDCVVRETLRAHAPVPFVGRVAMRDDIIPLQHPYTDRYGMVHDTIHIRKGQSVVLPILAINREPGIWGPDALDYIPERWSGTVSTSIPGVWSQMLTFLGGPHACIGFRFSIVELKALLFTLVRALEFELAVPKEDIGRIKAPAVQLPFVRSEAGAGSQMPLLIKPFVQAT</sequence>
<dbReference type="PANTHER" id="PTHR24305">
    <property type="entry name" value="CYTOCHROME P450"/>
    <property type="match status" value="1"/>
</dbReference>
<keyword evidence="15" id="KW-1185">Reference proteome</keyword>
<dbReference type="GO" id="GO:0004497">
    <property type="term" value="F:monooxygenase activity"/>
    <property type="evidence" value="ECO:0007669"/>
    <property type="project" value="UniProtKB-KW"/>
</dbReference>
<evidence type="ECO:0000256" key="1">
    <source>
        <dbReference type="ARBA" id="ARBA00001971"/>
    </source>
</evidence>
<evidence type="ECO:0000256" key="12">
    <source>
        <dbReference type="ARBA" id="ARBA00023136"/>
    </source>
</evidence>
<comment type="cofactor">
    <cofactor evidence="1 13">
        <name>heme</name>
        <dbReference type="ChEBI" id="CHEBI:30413"/>
    </cofactor>
</comment>
<comment type="similarity">
    <text evidence="4">Belongs to the cytochrome P450 family.</text>
</comment>
<keyword evidence="5 13" id="KW-0349">Heme</keyword>
<accession>A0AAV9ZHX0</accession>
<comment type="pathway">
    <text evidence="3">Secondary metabolite biosynthesis; terpenoid biosynthesis.</text>
</comment>
<gene>
    <name evidence="14" type="ORF">R3P38DRAFT_3108839</name>
</gene>
<evidence type="ECO:0000256" key="7">
    <source>
        <dbReference type="ARBA" id="ARBA00022723"/>
    </source>
</evidence>
<keyword evidence="8" id="KW-1133">Transmembrane helix</keyword>
<dbReference type="Pfam" id="PF00067">
    <property type="entry name" value="p450"/>
    <property type="match status" value="1"/>
</dbReference>
<evidence type="ECO:0000313" key="15">
    <source>
        <dbReference type="Proteomes" id="UP001362999"/>
    </source>
</evidence>
<comment type="subcellular location">
    <subcellularLocation>
        <location evidence="2">Membrane</location>
    </subcellularLocation>
</comment>
<keyword evidence="10 13" id="KW-0408">Iron</keyword>